<sequence length="105" mass="12007">MYPSAFFVIKSGIENSGKIRCRCWIFIIRSPFPFPEGRGIGAEDADDDEGMGFLNYSLIRAEHPLGMRREDRWIERPLVNERPIKADGTYHEKLDACIPCGIFAK</sequence>
<comment type="caution">
    <text evidence="1">The sequence shown here is derived from an EMBL/GenBank/DDBJ whole genome shotgun (WGS) entry which is preliminary data.</text>
</comment>
<evidence type="ECO:0000313" key="2">
    <source>
        <dbReference type="Proteomes" id="UP001054945"/>
    </source>
</evidence>
<dbReference type="AlphaFoldDB" id="A0AAV4QUZ1"/>
<dbReference type="EMBL" id="BPLR01007009">
    <property type="protein sequence ID" value="GIY13868.1"/>
    <property type="molecule type" value="Genomic_DNA"/>
</dbReference>
<gene>
    <name evidence="1" type="ORF">CEXT_541661</name>
</gene>
<organism evidence="1 2">
    <name type="scientific">Caerostris extrusa</name>
    <name type="common">Bark spider</name>
    <name type="synonym">Caerostris bankana</name>
    <dbReference type="NCBI Taxonomy" id="172846"/>
    <lineage>
        <taxon>Eukaryota</taxon>
        <taxon>Metazoa</taxon>
        <taxon>Ecdysozoa</taxon>
        <taxon>Arthropoda</taxon>
        <taxon>Chelicerata</taxon>
        <taxon>Arachnida</taxon>
        <taxon>Araneae</taxon>
        <taxon>Araneomorphae</taxon>
        <taxon>Entelegynae</taxon>
        <taxon>Araneoidea</taxon>
        <taxon>Araneidae</taxon>
        <taxon>Caerostris</taxon>
    </lineage>
</organism>
<keyword evidence="2" id="KW-1185">Reference proteome</keyword>
<protein>
    <submittedName>
        <fullName evidence="1">Uncharacterized protein</fullName>
    </submittedName>
</protein>
<evidence type="ECO:0000313" key="1">
    <source>
        <dbReference type="EMBL" id="GIY13868.1"/>
    </source>
</evidence>
<reference evidence="1 2" key="1">
    <citation type="submission" date="2021-06" db="EMBL/GenBank/DDBJ databases">
        <title>Caerostris extrusa draft genome.</title>
        <authorList>
            <person name="Kono N."/>
            <person name="Arakawa K."/>
        </authorList>
    </citation>
    <scope>NUCLEOTIDE SEQUENCE [LARGE SCALE GENOMIC DNA]</scope>
</reference>
<proteinExistence type="predicted"/>
<name>A0AAV4QUZ1_CAEEX</name>
<dbReference type="Proteomes" id="UP001054945">
    <property type="component" value="Unassembled WGS sequence"/>
</dbReference>
<accession>A0AAV4QUZ1</accession>